<dbReference type="EMBL" id="BT144868">
    <property type="protein sequence ID" value="AFK44662.1"/>
    <property type="molecule type" value="mRNA"/>
</dbReference>
<keyword evidence="7" id="KW-0804">Transcription</keyword>
<evidence type="ECO:0000256" key="2">
    <source>
        <dbReference type="ARBA" id="ARBA00022723"/>
    </source>
</evidence>
<reference evidence="12" key="1">
    <citation type="submission" date="2012-05" db="EMBL/GenBank/DDBJ databases">
        <authorList>
            <person name="Krishnakumar V."/>
            <person name="Cheung F."/>
            <person name="Xiao Y."/>
            <person name="Chan A."/>
            <person name="Moskal W.A."/>
            <person name="Town C.D."/>
        </authorList>
    </citation>
    <scope>NUCLEOTIDE SEQUENCE</scope>
</reference>
<keyword evidence="8" id="KW-0539">Nucleus</keyword>
<dbReference type="PANTHER" id="PTHR31251:SF93">
    <property type="entry name" value="TRANSCRIPTION FACTOR SBP FAMILY-RELATED"/>
    <property type="match status" value="1"/>
</dbReference>
<evidence type="ECO:0000313" key="12">
    <source>
        <dbReference type="EMBL" id="AFK44662.1"/>
    </source>
</evidence>
<dbReference type="InterPro" id="IPR004333">
    <property type="entry name" value="SBP_dom"/>
</dbReference>
<dbReference type="GO" id="GO:0003677">
    <property type="term" value="F:DNA binding"/>
    <property type="evidence" value="ECO:0007669"/>
    <property type="project" value="UniProtKB-KW"/>
</dbReference>
<dbReference type="Pfam" id="PF03110">
    <property type="entry name" value="SBP"/>
    <property type="match status" value="1"/>
</dbReference>
<dbReference type="InterPro" id="IPR044817">
    <property type="entry name" value="SBP-like"/>
</dbReference>
<dbReference type="GO" id="GO:0008270">
    <property type="term" value="F:zinc ion binding"/>
    <property type="evidence" value="ECO:0007669"/>
    <property type="project" value="UniProtKB-KW"/>
</dbReference>
<feature type="compositionally biased region" description="Low complexity" evidence="10">
    <location>
        <begin position="59"/>
        <end position="68"/>
    </location>
</feature>
<evidence type="ECO:0000256" key="7">
    <source>
        <dbReference type="ARBA" id="ARBA00023163"/>
    </source>
</evidence>
<evidence type="ECO:0000256" key="8">
    <source>
        <dbReference type="ARBA" id="ARBA00023242"/>
    </source>
</evidence>
<dbReference type="AlphaFoldDB" id="I3SWM0"/>
<evidence type="ECO:0000256" key="1">
    <source>
        <dbReference type="ARBA" id="ARBA00004123"/>
    </source>
</evidence>
<evidence type="ECO:0000256" key="10">
    <source>
        <dbReference type="SAM" id="MobiDB-lite"/>
    </source>
</evidence>
<dbReference type="InterPro" id="IPR036893">
    <property type="entry name" value="SBP_sf"/>
</dbReference>
<evidence type="ECO:0000256" key="9">
    <source>
        <dbReference type="PROSITE-ProRule" id="PRU00470"/>
    </source>
</evidence>
<accession>I3SWM0</accession>
<comment type="subcellular location">
    <subcellularLocation>
        <location evidence="1">Nucleus</location>
    </subcellularLocation>
</comment>
<dbReference type="PROSITE" id="PS51141">
    <property type="entry name" value="ZF_SBP"/>
    <property type="match status" value="1"/>
</dbReference>
<feature type="domain" description="SBP-type" evidence="11">
    <location>
        <begin position="79"/>
        <end position="156"/>
    </location>
</feature>
<keyword evidence="6" id="KW-0238">DNA-binding</keyword>
<keyword evidence="3 9" id="KW-0863">Zinc-finger</keyword>
<feature type="region of interest" description="Disordered" evidence="10">
    <location>
        <begin position="33"/>
        <end position="74"/>
    </location>
</feature>
<evidence type="ECO:0000256" key="3">
    <source>
        <dbReference type="ARBA" id="ARBA00022771"/>
    </source>
</evidence>
<evidence type="ECO:0000256" key="6">
    <source>
        <dbReference type="ARBA" id="ARBA00023125"/>
    </source>
</evidence>
<keyword evidence="4" id="KW-0862">Zinc</keyword>
<feature type="compositionally biased region" description="Basic and acidic residues" evidence="10">
    <location>
        <begin position="35"/>
        <end position="58"/>
    </location>
</feature>
<protein>
    <recommendedName>
        <fullName evidence="11">SBP-type domain-containing protein</fullName>
    </recommendedName>
</protein>
<evidence type="ECO:0000259" key="11">
    <source>
        <dbReference type="PROSITE" id="PS51141"/>
    </source>
</evidence>
<dbReference type="FunFam" id="4.10.1100.10:FF:000001">
    <property type="entry name" value="Squamosa promoter-binding-like protein 14"/>
    <property type="match status" value="1"/>
</dbReference>
<organism evidence="12">
    <name type="scientific">Lotus japonicus</name>
    <name type="common">Lotus corniculatus var. japonicus</name>
    <dbReference type="NCBI Taxonomy" id="34305"/>
    <lineage>
        <taxon>Eukaryota</taxon>
        <taxon>Viridiplantae</taxon>
        <taxon>Streptophyta</taxon>
        <taxon>Embryophyta</taxon>
        <taxon>Tracheophyta</taxon>
        <taxon>Spermatophyta</taxon>
        <taxon>Magnoliopsida</taxon>
        <taxon>eudicotyledons</taxon>
        <taxon>Gunneridae</taxon>
        <taxon>Pentapetalae</taxon>
        <taxon>rosids</taxon>
        <taxon>fabids</taxon>
        <taxon>Fabales</taxon>
        <taxon>Fabaceae</taxon>
        <taxon>Papilionoideae</taxon>
        <taxon>50 kb inversion clade</taxon>
        <taxon>NPAAA clade</taxon>
        <taxon>Hologalegina</taxon>
        <taxon>robinioid clade</taxon>
        <taxon>Loteae</taxon>
        <taxon>Lotus</taxon>
    </lineage>
</organism>
<evidence type="ECO:0000256" key="5">
    <source>
        <dbReference type="ARBA" id="ARBA00023015"/>
    </source>
</evidence>
<keyword evidence="5" id="KW-0805">Transcription regulation</keyword>
<dbReference type="PANTHER" id="PTHR31251">
    <property type="entry name" value="SQUAMOSA PROMOTER-BINDING-LIKE PROTEIN 4"/>
    <property type="match status" value="1"/>
</dbReference>
<dbReference type="SUPFAM" id="SSF103612">
    <property type="entry name" value="SBT domain"/>
    <property type="match status" value="1"/>
</dbReference>
<dbReference type="Gene3D" id="4.10.1100.10">
    <property type="entry name" value="Transcription factor, SBP-box domain"/>
    <property type="match status" value="1"/>
</dbReference>
<dbReference type="GO" id="GO:0005634">
    <property type="term" value="C:nucleus"/>
    <property type="evidence" value="ECO:0007669"/>
    <property type="project" value="UniProtKB-SubCell"/>
</dbReference>
<proteinExistence type="evidence at transcript level"/>
<evidence type="ECO:0000256" key="4">
    <source>
        <dbReference type="ARBA" id="ARBA00022833"/>
    </source>
</evidence>
<keyword evidence="2" id="KW-0479">Metal-binding</keyword>
<name>I3SWM0_LOTJA</name>
<sequence length="297" mass="33614">MDWDWKEFAWDPSGLELAIGGLEGQKNEEATVDLRLGEGSDSVEKSVPDTPKDPEESKAMSSSPSGSSKRSRLHNGSLNMACSVDGCTSDLSDCREYHRRHRVCEKHSKTPVVLVGGKQQRFCQQCSRFHSLGEFDDVKRSCRKRLDGHNRRRRKPPPPSLFMAAEKFMYNYKGPRILHFGSPQAYANTIMRNMWPPLPKRKLNLVMIITGFCIESTSTDRIRDILIFGKKMSQKLELVVKQCMELPSLSLTLVLPILPHLQVERAIGSSLQTANLDLSTQVVLSIFCQHFNHKVQS</sequence>